<comment type="caution">
    <text evidence="3">The sequence shown here is derived from an EMBL/GenBank/DDBJ whole genome shotgun (WGS) entry which is preliminary data.</text>
</comment>
<dbReference type="AlphaFoldDB" id="A0A5N6LYY4"/>
<reference evidence="3 4" key="1">
    <citation type="submission" date="2019-05" db="EMBL/GenBank/DDBJ databases">
        <title>Mikania micrantha, genome provides insights into the molecular mechanism of rapid growth.</title>
        <authorList>
            <person name="Liu B."/>
        </authorList>
    </citation>
    <scope>NUCLEOTIDE SEQUENCE [LARGE SCALE GENOMIC DNA]</scope>
    <source>
        <strain evidence="3">NLD-2019</strain>
        <tissue evidence="3">Leaf</tissue>
    </source>
</reference>
<proteinExistence type="predicted"/>
<dbReference type="InterPro" id="IPR056717">
    <property type="entry name" value="DUF7815"/>
</dbReference>
<protein>
    <recommendedName>
        <fullName evidence="2">DUF7815 domain-containing protein</fullName>
    </recommendedName>
</protein>
<feature type="domain" description="DUF7815" evidence="2">
    <location>
        <begin position="44"/>
        <end position="69"/>
    </location>
</feature>
<dbReference type="Pfam" id="PF25122">
    <property type="entry name" value="DUF7815"/>
    <property type="match status" value="1"/>
</dbReference>
<feature type="region of interest" description="Disordered" evidence="1">
    <location>
        <begin position="419"/>
        <end position="452"/>
    </location>
</feature>
<name>A0A5N6LYY4_9ASTR</name>
<gene>
    <name evidence="3" type="ORF">E3N88_34416</name>
</gene>
<keyword evidence="4" id="KW-1185">Reference proteome</keyword>
<accession>A0A5N6LYY4</accession>
<evidence type="ECO:0000256" key="1">
    <source>
        <dbReference type="SAM" id="MobiDB-lite"/>
    </source>
</evidence>
<dbReference type="EMBL" id="SZYD01000017">
    <property type="protein sequence ID" value="KAD3066536.1"/>
    <property type="molecule type" value="Genomic_DNA"/>
</dbReference>
<dbReference type="OrthoDB" id="1904894at2759"/>
<dbReference type="PANTHER" id="PTHR36308:SF1">
    <property type="entry name" value="DENTIN SIALOPHOSPHOPROTEIN-RELATED"/>
    <property type="match status" value="1"/>
</dbReference>
<dbReference type="Proteomes" id="UP000326396">
    <property type="component" value="Linkage Group LG7"/>
</dbReference>
<feature type="compositionally biased region" description="Polar residues" evidence="1">
    <location>
        <begin position="426"/>
        <end position="450"/>
    </location>
</feature>
<feature type="region of interest" description="Disordered" evidence="1">
    <location>
        <begin position="606"/>
        <end position="626"/>
    </location>
</feature>
<evidence type="ECO:0000313" key="3">
    <source>
        <dbReference type="EMBL" id="KAD3066536.1"/>
    </source>
</evidence>
<evidence type="ECO:0000259" key="2">
    <source>
        <dbReference type="Pfam" id="PF25122"/>
    </source>
</evidence>
<sequence>MDFDIPTDLIDKARIGFREAAGLSFFDRNLPISTVEASLDPSPSYLRCNFCQGKLLRGLQSLICVYCGEYQKTKDLHLEPISFKSTHAYSWLLQSLNFNGSERIGSLAEGNGINGDKSPAEDELTLSELLDLKISLQDEPKKLENSFYIRTSDHASSLNIYTTDFDNFFTKSETAIVSDVLEEQPVVSKADQIKIIEGQESFTTDWDADFQSADTKMENEKPKSVGLSEGAEADLSSHMDVIFGQTKSFDFKQPNDESDLFQDDPFVNMSSVTFQQNERVDSADQAKDGSSGALNDFNLQNVGGEWVSDGNWQKSSVKITLNDGSVQDNLNDSSTDWFENTNWLNDSTNNIMSTVKDDNLFDIRPHANDLIQSEKSDLDNSDKHDSDITDWFQNNQWEIGGSTSTTNIVVSKDENNDLLNDGKLQDNPNISSTDWFENTNGQTDSTNRNPANIKDNLFDIKADANDFIQPEKSDFEYSDKHHPDVTDWFQNSQWASGVSNSTANVVVSKDDEVDDGFGEWNDFTSSAGNQDSVKDSWKENSNEKVDFGTSKKMLELNLFQPTVDSKEVDFGNFLQSDMFSGDKNANETRAAYDVFSEVSTAIRNTNREAGNNAEGSKNDKITPNVTTSPNDDVQLLLSQMHDLSFMLKNELSVPSKPDDSVVTLKPTWATAIEYDDEDHSAVLAPSTTIVVGVVGRTMVSLLGYLFVIWCMAPNLPLFSIGLGVSCSPS</sequence>
<evidence type="ECO:0000313" key="4">
    <source>
        <dbReference type="Proteomes" id="UP000326396"/>
    </source>
</evidence>
<organism evidence="3 4">
    <name type="scientific">Mikania micrantha</name>
    <name type="common">bitter vine</name>
    <dbReference type="NCBI Taxonomy" id="192012"/>
    <lineage>
        <taxon>Eukaryota</taxon>
        <taxon>Viridiplantae</taxon>
        <taxon>Streptophyta</taxon>
        <taxon>Embryophyta</taxon>
        <taxon>Tracheophyta</taxon>
        <taxon>Spermatophyta</taxon>
        <taxon>Magnoliopsida</taxon>
        <taxon>eudicotyledons</taxon>
        <taxon>Gunneridae</taxon>
        <taxon>Pentapetalae</taxon>
        <taxon>asterids</taxon>
        <taxon>campanulids</taxon>
        <taxon>Asterales</taxon>
        <taxon>Asteraceae</taxon>
        <taxon>Asteroideae</taxon>
        <taxon>Heliantheae alliance</taxon>
        <taxon>Eupatorieae</taxon>
        <taxon>Mikania</taxon>
    </lineage>
</organism>
<dbReference type="PANTHER" id="PTHR36308">
    <property type="entry name" value="DENTIN SIALOPHOSPHOPROTEIN-RELATED"/>
    <property type="match status" value="1"/>
</dbReference>